<evidence type="ECO:0000256" key="6">
    <source>
        <dbReference type="ARBA" id="ARBA00022882"/>
    </source>
</evidence>
<keyword evidence="16" id="KW-1185">Reference proteome</keyword>
<dbReference type="GO" id="GO:0005251">
    <property type="term" value="F:delayed rectifier potassium channel activity"/>
    <property type="evidence" value="ECO:0007669"/>
    <property type="project" value="TreeGrafter"/>
</dbReference>
<feature type="transmembrane region" description="Helical" evidence="13">
    <location>
        <begin position="231"/>
        <end position="253"/>
    </location>
</feature>
<feature type="transmembrane region" description="Helical" evidence="13">
    <location>
        <begin position="259"/>
        <end position="282"/>
    </location>
</feature>
<evidence type="ECO:0000256" key="8">
    <source>
        <dbReference type="ARBA" id="ARBA00022989"/>
    </source>
</evidence>
<feature type="transmembrane region" description="Helical" evidence="13">
    <location>
        <begin position="20"/>
        <end position="40"/>
    </location>
</feature>
<dbReference type="GO" id="GO:0008076">
    <property type="term" value="C:voltage-gated potassium channel complex"/>
    <property type="evidence" value="ECO:0007669"/>
    <property type="project" value="InterPro"/>
</dbReference>
<evidence type="ECO:0000256" key="4">
    <source>
        <dbReference type="ARBA" id="ARBA00022692"/>
    </source>
</evidence>
<comment type="subcellular location">
    <subcellularLocation>
        <location evidence="1">Membrane</location>
        <topology evidence="1">Multi-pass membrane protein</topology>
    </subcellularLocation>
</comment>
<accession>A0A8S4N2I5</accession>
<dbReference type="Proteomes" id="UP000749559">
    <property type="component" value="Unassembled WGS sequence"/>
</dbReference>
<evidence type="ECO:0000256" key="13">
    <source>
        <dbReference type="SAM" id="Phobius"/>
    </source>
</evidence>
<evidence type="ECO:0000256" key="1">
    <source>
        <dbReference type="ARBA" id="ARBA00004141"/>
    </source>
</evidence>
<evidence type="ECO:0000256" key="5">
    <source>
        <dbReference type="ARBA" id="ARBA00022826"/>
    </source>
</evidence>
<sequence>QKFRSGVWQFLDDPFSSYPAKIFGVWTTLLVALSIVTMCIETMPEFKRNITEADIAKIAGITLEDLFENYTWNSHMHQSHVDISVKHIPVNCTSSNEDTMVDTEVDKSYPNVTHLNNVSPNTTGEPDVKDTHTLNDTDHNYRNDTNSPNTTEEPDVKNTHLMSLNITEENRGNQIDVSNKGSTEHTDRQNINATESINVELCNKTDTMGNTSQKMKKAINIQKSLSATNPALATIDMVLNIYFILELLIRFAVSPNKYKFVFTFYTLSDILAIAPVWIQYVVNMYDEENRYKFTLIDVSNCLLIMRVFRAFRLLKHLVAYQVIIYTLKASIKEIILMLLLLILGMLIFATLIYFSEAITHEPKNLDITSIPIACWYALVTMTTVG</sequence>
<keyword evidence="4 13" id="KW-0812">Transmembrane</keyword>
<protein>
    <recommendedName>
        <fullName evidence="14">Ion transport domain-containing protein</fullName>
    </recommendedName>
</protein>
<feature type="region of interest" description="Disordered" evidence="12">
    <location>
        <begin position="169"/>
        <end position="189"/>
    </location>
</feature>
<evidence type="ECO:0000256" key="7">
    <source>
        <dbReference type="ARBA" id="ARBA00022958"/>
    </source>
</evidence>
<keyword evidence="5" id="KW-0631">Potassium channel</keyword>
<keyword evidence="3" id="KW-0633">Potassium transport</keyword>
<feature type="region of interest" description="Disordered" evidence="12">
    <location>
        <begin position="116"/>
        <end position="155"/>
    </location>
</feature>
<name>A0A8S4N2I5_OWEFU</name>
<gene>
    <name evidence="15" type="ORF">OFUS_LOCUS2398</name>
</gene>
<evidence type="ECO:0000256" key="10">
    <source>
        <dbReference type="ARBA" id="ARBA00023136"/>
    </source>
</evidence>
<proteinExistence type="predicted"/>
<dbReference type="InterPro" id="IPR005821">
    <property type="entry name" value="Ion_trans_dom"/>
</dbReference>
<dbReference type="Gene3D" id="1.10.287.70">
    <property type="match status" value="1"/>
</dbReference>
<dbReference type="Gene3D" id="1.20.120.350">
    <property type="entry name" value="Voltage-gated potassium channels. Chain C"/>
    <property type="match status" value="1"/>
</dbReference>
<dbReference type="EMBL" id="CAIIXF020000001">
    <property type="protein sequence ID" value="CAH1775042.1"/>
    <property type="molecule type" value="Genomic_DNA"/>
</dbReference>
<evidence type="ECO:0000256" key="2">
    <source>
        <dbReference type="ARBA" id="ARBA00022448"/>
    </source>
</evidence>
<reference evidence="15" key="1">
    <citation type="submission" date="2022-03" db="EMBL/GenBank/DDBJ databases">
        <authorList>
            <person name="Martin C."/>
        </authorList>
    </citation>
    <scope>NUCLEOTIDE SEQUENCE</scope>
</reference>
<keyword evidence="11" id="KW-0407">Ion channel</keyword>
<evidence type="ECO:0000256" key="3">
    <source>
        <dbReference type="ARBA" id="ARBA00022538"/>
    </source>
</evidence>
<dbReference type="InterPro" id="IPR027359">
    <property type="entry name" value="Volt_channel_dom_sf"/>
</dbReference>
<keyword evidence="7" id="KW-0630">Potassium</keyword>
<evidence type="ECO:0000313" key="16">
    <source>
        <dbReference type="Proteomes" id="UP000749559"/>
    </source>
</evidence>
<evidence type="ECO:0000313" key="15">
    <source>
        <dbReference type="EMBL" id="CAH1775042.1"/>
    </source>
</evidence>
<feature type="compositionally biased region" description="Basic and acidic residues" evidence="12">
    <location>
        <begin position="126"/>
        <end position="142"/>
    </location>
</feature>
<organism evidence="15 16">
    <name type="scientific">Owenia fusiformis</name>
    <name type="common">Polychaete worm</name>
    <dbReference type="NCBI Taxonomy" id="6347"/>
    <lineage>
        <taxon>Eukaryota</taxon>
        <taxon>Metazoa</taxon>
        <taxon>Spiralia</taxon>
        <taxon>Lophotrochozoa</taxon>
        <taxon>Annelida</taxon>
        <taxon>Polychaeta</taxon>
        <taxon>Sedentaria</taxon>
        <taxon>Canalipalpata</taxon>
        <taxon>Sabellida</taxon>
        <taxon>Oweniida</taxon>
        <taxon>Oweniidae</taxon>
        <taxon>Owenia</taxon>
    </lineage>
</organism>
<dbReference type="PANTHER" id="PTHR11537">
    <property type="entry name" value="VOLTAGE-GATED POTASSIUM CHANNEL"/>
    <property type="match status" value="1"/>
</dbReference>
<feature type="non-terminal residue" evidence="15">
    <location>
        <position position="385"/>
    </location>
</feature>
<dbReference type="PANTHER" id="PTHR11537:SF252">
    <property type="entry name" value="POTASSIUM VOLTAGE-GATED CHANNEL PROTEIN SHAW"/>
    <property type="match status" value="1"/>
</dbReference>
<dbReference type="SUPFAM" id="SSF81324">
    <property type="entry name" value="Voltage-gated potassium channels"/>
    <property type="match status" value="1"/>
</dbReference>
<keyword evidence="10 13" id="KW-0472">Membrane</keyword>
<dbReference type="Pfam" id="PF00520">
    <property type="entry name" value="Ion_trans"/>
    <property type="match status" value="1"/>
</dbReference>
<feature type="domain" description="Ion transport" evidence="14">
    <location>
        <begin position="227"/>
        <end position="385"/>
    </location>
</feature>
<keyword evidence="2" id="KW-0813">Transport</keyword>
<keyword evidence="9" id="KW-0406">Ion transport</keyword>
<evidence type="ECO:0000256" key="9">
    <source>
        <dbReference type="ARBA" id="ARBA00023065"/>
    </source>
</evidence>
<keyword evidence="8 13" id="KW-1133">Transmembrane helix</keyword>
<evidence type="ECO:0000256" key="11">
    <source>
        <dbReference type="ARBA" id="ARBA00023303"/>
    </source>
</evidence>
<dbReference type="AlphaFoldDB" id="A0A8S4N2I5"/>
<evidence type="ECO:0000256" key="12">
    <source>
        <dbReference type="SAM" id="MobiDB-lite"/>
    </source>
</evidence>
<feature type="transmembrane region" description="Helical" evidence="13">
    <location>
        <begin position="334"/>
        <end position="354"/>
    </location>
</feature>
<dbReference type="GO" id="GO:0001508">
    <property type="term" value="P:action potential"/>
    <property type="evidence" value="ECO:0007669"/>
    <property type="project" value="TreeGrafter"/>
</dbReference>
<comment type="caution">
    <text evidence="15">The sequence shown here is derived from an EMBL/GenBank/DDBJ whole genome shotgun (WGS) entry which is preliminary data.</text>
</comment>
<feature type="non-terminal residue" evidence="15">
    <location>
        <position position="1"/>
    </location>
</feature>
<feature type="compositionally biased region" description="Polar residues" evidence="12">
    <location>
        <begin position="169"/>
        <end position="181"/>
    </location>
</feature>
<evidence type="ECO:0000259" key="14">
    <source>
        <dbReference type="Pfam" id="PF00520"/>
    </source>
</evidence>
<dbReference type="InterPro" id="IPR028325">
    <property type="entry name" value="VG_K_chnl"/>
</dbReference>
<keyword evidence="6" id="KW-0851">Voltage-gated channel</keyword>